<keyword evidence="6 7" id="KW-0472">Membrane</keyword>
<evidence type="ECO:0000259" key="8">
    <source>
        <dbReference type="PROSITE" id="PS50850"/>
    </source>
</evidence>
<dbReference type="PROSITE" id="PS50850">
    <property type="entry name" value="MFS"/>
    <property type="match status" value="1"/>
</dbReference>
<evidence type="ECO:0000313" key="9">
    <source>
        <dbReference type="EMBL" id="GIC72816.1"/>
    </source>
</evidence>
<dbReference type="PANTHER" id="PTHR43414:SF6">
    <property type="entry name" value="MULTIDRUG RESISTANCE PROTEIN MDTG"/>
    <property type="match status" value="1"/>
</dbReference>
<dbReference type="Gene3D" id="1.20.1250.20">
    <property type="entry name" value="MFS general substrate transporter like domains"/>
    <property type="match status" value="1"/>
</dbReference>
<feature type="transmembrane region" description="Helical" evidence="7">
    <location>
        <begin position="134"/>
        <end position="154"/>
    </location>
</feature>
<gene>
    <name evidence="9" type="ORF">LF01B1_18310</name>
</gene>
<dbReference type="GO" id="GO:0005886">
    <property type="term" value="C:plasma membrane"/>
    <property type="evidence" value="ECO:0007669"/>
    <property type="project" value="UniProtKB-SubCell"/>
</dbReference>
<proteinExistence type="predicted"/>
<keyword evidence="3" id="KW-1003">Cell membrane</keyword>
<evidence type="ECO:0000256" key="1">
    <source>
        <dbReference type="ARBA" id="ARBA00004651"/>
    </source>
</evidence>
<comment type="caution">
    <text evidence="9">The sequence shown here is derived from an EMBL/GenBank/DDBJ whole genome shotgun (WGS) entry which is preliminary data.</text>
</comment>
<dbReference type="SUPFAM" id="SSF103473">
    <property type="entry name" value="MFS general substrate transporter"/>
    <property type="match status" value="1"/>
</dbReference>
<dbReference type="Proteomes" id="UP000653631">
    <property type="component" value="Unassembled WGS sequence"/>
</dbReference>
<feature type="transmembrane region" description="Helical" evidence="7">
    <location>
        <begin position="20"/>
        <end position="40"/>
    </location>
</feature>
<reference evidence="9 10" key="1">
    <citation type="submission" date="2021-01" db="EMBL/GenBank/DDBJ databases">
        <title>Development of a method for detection of lactic acid bacteria that cause putrefactive shochu mash.</title>
        <authorList>
            <person name="Takashita H."/>
            <person name="Fujihara E."/>
            <person name="Takayama K."/>
            <person name="Yamamoto H."/>
            <person name="Mizutani M."/>
            <person name="Kajiwara Y."/>
        </authorList>
    </citation>
    <scope>NUCLEOTIDE SEQUENCE [LARGE SCALE GENOMIC DNA]</scope>
    <source>
        <strain evidence="9 10">01-B1</strain>
    </source>
</reference>
<organism evidence="9 10">
    <name type="scientific">Limosilactobacillus fermentum</name>
    <name type="common">Lactobacillus fermentum</name>
    <dbReference type="NCBI Taxonomy" id="1613"/>
    <lineage>
        <taxon>Bacteria</taxon>
        <taxon>Bacillati</taxon>
        <taxon>Bacillota</taxon>
        <taxon>Bacilli</taxon>
        <taxon>Lactobacillales</taxon>
        <taxon>Lactobacillaceae</taxon>
        <taxon>Limosilactobacillus</taxon>
    </lineage>
</organism>
<dbReference type="Pfam" id="PF07690">
    <property type="entry name" value="MFS_1"/>
    <property type="match status" value="1"/>
</dbReference>
<evidence type="ECO:0000256" key="2">
    <source>
        <dbReference type="ARBA" id="ARBA00022448"/>
    </source>
</evidence>
<sequence>MLSLYIATLGHFSHQQLNFFSGLAFSAMYFVSAFISPVWGRLADRYGHKPMCLRAVLGMAIVLGAMGLVTNVWQLIGLRMAQGGFAGFISNSNALIATETPKEKSSGAIGVMAAGATGGNLLGPFLGGTLSSIFSYRTTFFITGGILLLGTLFLVHEEGFVPVKPTPGQPNSGVLNQLALPRVILGLLVTTLIIQAANNSINPIVSLFIRQLMHNG</sequence>
<keyword evidence="4 7" id="KW-0812">Transmembrane</keyword>
<evidence type="ECO:0000256" key="3">
    <source>
        <dbReference type="ARBA" id="ARBA00022475"/>
    </source>
</evidence>
<dbReference type="InterPro" id="IPR020846">
    <property type="entry name" value="MFS_dom"/>
</dbReference>
<feature type="transmembrane region" description="Helical" evidence="7">
    <location>
        <begin position="108"/>
        <end position="127"/>
    </location>
</feature>
<feature type="transmembrane region" description="Helical" evidence="7">
    <location>
        <begin position="174"/>
        <end position="194"/>
    </location>
</feature>
<keyword evidence="2" id="KW-0813">Transport</keyword>
<evidence type="ECO:0000313" key="10">
    <source>
        <dbReference type="Proteomes" id="UP000653631"/>
    </source>
</evidence>
<dbReference type="AlphaFoldDB" id="A0ABD0APC0"/>
<feature type="transmembrane region" description="Helical" evidence="7">
    <location>
        <begin position="52"/>
        <end position="76"/>
    </location>
</feature>
<feature type="domain" description="Major facilitator superfamily (MFS) profile" evidence="8">
    <location>
        <begin position="1"/>
        <end position="216"/>
    </location>
</feature>
<accession>A0ABD0APC0</accession>
<protein>
    <recommendedName>
        <fullName evidence="8">Major facilitator superfamily (MFS) profile domain-containing protein</fullName>
    </recommendedName>
</protein>
<keyword evidence="5 7" id="KW-1133">Transmembrane helix</keyword>
<evidence type="ECO:0000256" key="5">
    <source>
        <dbReference type="ARBA" id="ARBA00022989"/>
    </source>
</evidence>
<evidence type="ECO:0000256" key="4">
    <source>
        <dbReference type="ARBA" id="ARBA00022692"/>
    </source>
</evidence>
<evidence type="ECO:0000256" key="6">
    <source>
        <dbReference type="ARBA" id="ARBA00023136"/>
    </source>
</evidence>
<dbReference type="InterPro" id="IPR011701">
    <property type="entry name" value="MFS"/>
</dbReference>
<comment type="subcellular location">
    <subcellularLocation>
        <location evidence="1">Cell membrane</location>
        <topology evidence="1">Multi-pass membrane protein</topology>
    </subcellularLocation>
</comment>
<name>A0ABD0APC0_LIMFE</name>
<dbReference type="PANTHER" id="PTHR43414">
    <property type="entry name" value="MULTIDRUG RESISTANCE PROTEIN MDTG"/>
    <property type="match status" value="1"/>
</dbReference>
<dbReference type="EMBL" id="BOLH01000023">
    <property type="protein sequence ID" value="GIC72816.1"/>
    <property type="molecule type" value="Genomic_DNA"/>
</dbReference>
<evidence type="ECO:0000256" key="7">
    <source>
        <dbReference type="SAM" id="Phobius"/>
    </source>
</evidence>
<dbReference type="InterPro" id="IPR036259">
    <property type="entry name" value="MFS_trans_sf"/>
</dbReference>